<proteinExistence type="predicted"/>
<name>A0A7J7I9Z3_CAMSI</name>
<comment type="caution">
    <text evidence="2">The sequence shown here is derived from an EMBL/GenBank/DDBJ whole genome shotgun (WGS) entry which is preliminary data.</text>
</comment>
<dbReference type="EMBL" id="JACBKZ010000001">
    <property type="protein sequence ID" value="KAF5961810.1"/>
    <property type="molecule type" value="Genomic_DNA"/>
</dbReference>
<feature type="compositionally biased region" description="Basic and acidic residues" evidence="1">
    <location>
        <begin position="163"/>
        <end position="177"/>
    </location>
</feature>
<reference evidence="2 3" key="2">
    <citation type="submission" date="2020-07" db="EMBL/GenBank/DDBJ databases">
        <title>Genome assembly of wild tea tree DASZ reveals pedigree and selection history of tea varieties.</title>
        <authorList>
            <person name="Zhang W."/>
        </authorList>
    </citation>
    <scope>NUCLEOTIDE SEQUENCE [LARGE SCALE GENOMIC DNA]</scope>
    <source>
        <strain evidence="3">cv. G240</strain>
        <tissue evidence="2">Leaf</tissue>
    </source>
</reference>
<gene>
    <name evidence="2" type="ORF">HYC85_003019</name>
</gene>
<accession>A0A7J7I9Z3</accession>
<keyword evidence="3" id="KW-1185">Reference proteome</keyword>
<reference evidence="3" key="1">
    <citation type="journal article" date="2020" name="Nat. Commun.">
        <title>Genome assembly of wild tea tree DASZ reveals pedigree and selection history of tea varieties.</title>
        <authorList>
            <person name="Zhang W."/>
            <person name="Zhang Y."/>
            <person name="Qiu H."/>
            <person name="Guo Y."/>
            <person name="Wan H."/>
            <person name="Zhang X."/>
            <person name="Scossa F."/>
            <person name="Alseekh S."/>
            <person name="Zhang Q."/>
            <person name="Wang P."/>
            <person name="Xu L."/>
            <person name="Schmidt M.H."/>
            <person name="Jia X."/>
            <person name="Li D."/>
            <person name="Zhu A."/>
            <person name="Guo F."/>
            <person name="Chen W."/>
            <person name="Ni D."/>
            <person name="Usadel B."/>
            <person name="Fernie A.R."/>
            <person name="Wen W."/>
        </authorList>
    </citation>
    <scope>NUCLEOTIDE SEQUENCE [LARGE SCALE GENOMIC DNA]</scope>
    <source>
        <strain evidence="3">cv. G240</strain>
    </source>
</reference>
<dbReference type="AlphaFoldDB" id="A0A7J7I9Z3"/>
<protein>
    <submittedName>
        <fullName evidence="2">Uncharacterized protein</fullName>
    </submittedName>
</protein>
<evidence type="ECO:0000256" key="1">
    <source>
        <dbReference type="SAM" id="MobiDB-lite"/>
    </source>
</evidence>
<feature type="region of interest" description="Disordered" evidence="1">
    <location>
        <begin position="163"/>
        <end position="190"/>
    </location>
</feature>
<evidence type="ECO:0000313" key="3">
    <source>
        <dbReference type="Proteomes" id="UP000593564"/>
    </source>
</evidence>
<organism evidence="2 3">
    <name type="scientific">Camellia sinensis</name>
    <name type="common">Tea plant</name>
    <name type="synonym">Thea sinensis</name>
    <dbReference type="NCBI Taxonomy" id="4442"/>
    <lineage>
        <taxon>Eukaryota</taxon>
        <taxon>Viridiplantae</taxon>
        <taxon>Streptophyta</taxon>
        <taxon>Embryophyta</taxon>
        <taxon>Tracheophyta</taxon>
        <taxon>Spermatophyta</taxon>
        <taxon>Magnoliopsida</taxon>
        <taxon>eudicotyledons</taxon>
        <taxon>Gunneridae</taxon>
        <taxon>Pentapetalae</taxon>
        <taxon>asterids</taxon>
        <taxon>Ericales</taxon>
        <taxon>Theaceae</taxon>
        <taxon>Camellia</taxon>
    </lineage>
</organism>
<sequence>MLMVFGRVAVVMDPMAILRDVLVALVSQKPSLRWSKFSLVGLVNTKPIMIEYYRSQIMDEGCNKSIMDEGCNKLMGHNRFLSIWDVRSSEPEQVLWILFSLAHKTGNFCHRCQLFLTAIRSAFPSVPGMQGVASHVSINGEFRVSDTHRCHWNVVLNSTGGDPLKDAETKEREDARRLARKGRQVMTVKS</sequence>
<dbReference type="Proteomes" id="UP000593564">
    <property type="component" value="Unassembled WGS sequence"/>
</dbReference>
<evidence type="ECO:0000313" key="2">
    <source>
        <dbReference type="EMBL" id="KAF5961810.1"/>
    </source>
</evidence>